<dbReference type="InterPro" id="IPR002076">
    <property type="entry name" value="ELO_fam"/>
</dbReference>
<comment type="catalytic activity">
    <reaction evidence="10">
        <text>a very-long-chain acyl-CoA + malonyl-CoA + H(+) = a very-long-chain 3-oxoacyl-CoA + CO2 + CoA</text>
        <dbReference type="Rhea" id="RHEA:32727"/>
        <dbReference type="ChEBI" id="CHEBI:15378"/>
        <dbReference type="ChEBI" id="CHEBI:16526"/>
        <dbReference type="ChEBI" id="CHEBI:57287"/>
        <dbReference type="ChEBI" id="CHEBI:57384"/>
        <dbReference type="ChEBI" id="CHEBI:90725"/>
        <dbReference type="ChEBI" id="CHEBI:90736"/>
        <dbReference type="EC" id="2.3.1.199"/>
    </reaction>
</comment>
<accession>A0A9W3AI50</accession>
<evidence type="ECO:0000256" key="8">
    <source>
        <dbReference type="ARBA" id="ARBA00023136"/>
    </source>
</evidence>
<keyword evidence="3 10" id="KW-0808">Transferase</keyword>
<keyword evidence="4 10" id="KW-0812">Transmembrane</keyword>
<dbReference type="PANTHER" id="PTHR11157:SF126">
    <property type="entry name" value="ELONGATION OF VERY LONG CHAIN FATTY ACIDS PROTEIN"/>
    <property type="match status" value="1"/>
</dbReference>
<feature type="transmembrane region" description="Helical" evidence="10">
    <location>
        <begin position="148"/>
        <end position="177"/>
    </location>
</feature>
<keyword evidence="5 10" id="KW-0276">Fatty acid metabolism</keyword>
<comment type="similarity">
    <text evidence="10">Belongs to the ELO family.</text>
</comment>
<keyword evidence="9 10" id="KW-0275">Fatty acid biosynthesis</keyword>
<evidence type="ECO:0000256" key="5">
    <source>
        <dbReference type="ARBA" id="ARBA00022832"/>
    </source>
</evidence>
<dbReference type="GO" id="GO:0030148">
    <property type="term" value="P:sphingolipid biosynthetic process"/>
    <property type="evidence" value="ECO:0007669"/>
    <property type="project" value="TreeGrafter"/>
</dbReference>
<organism evidence="11 12">
    <name type="scientific">Biomphalaria glabrata</name>
    <name type="common">Bloodfluke planorb</name>
    <name type="synonym">Freshwater snail</name>
    <dbReference type="NCBI Taxonomy" id="6526"/>
    <lineage>
        <taxon>Eukaryota</taxon>
        <taxon>Metazoa</taxon>
        <taxon>Spiralia</taxon>
        <taxon>Lophotrochozoa</taxon>
        <taxon>Mollusca</taxon>
        <taxon>Gastropoda</taxon>
        <taxon>Heterobranchia</taxon>
        <taxon>Euthyneura</taxon>
        <taxon>Panpulmonata</taxon>
        <taxon>Hygrophila</taxon>
        <taxon>Lymnaeoidea</taxon>
        <taxon>Planorbidae</taxon>
        <taxon>Biomphalaria</taxon>
    </lineage>
</organism>
<feature type="transmembrane region" description="Helical" evidence="10">
    <location>
        <begin position="40"/>
        <end position="61"/>
    </location>
</feature>
<comment type="caution">
    <text evidence="10">Lacks conserved residue(s) required for the propagation of feature annotation.</text>
</comment>
<gene>
    <name evidence="12" type="primary">LOC129926503</name>
</gene>
<evidence type="ECO:0000256" key="4">
    <source>
        <dbReference type="ARBA" id="ARBA00022692"/>
    </source>
</evidence>
<name>A0A9W3AI50_BIOGL</name>
<comment type="subcellular location">
    <subcellularLocation>
        <location evidence="1">Membrane</location>
        <topology evidence="1">Multi-pass membrane protein</topology>
    </subcellularLocation>
</comment>
<evidence type="ECO:0000256" key="7">
    <source>
        <dbReference type="ARBA" id="ARBA00023098"/>
    </source>
</evidence>
<evidence type="ECO:0000256" key="9">
    <source>
        <dbReference type="ARBA" id="ARBA00023160"/>
    </source>
</evidence>
<keyword evidence="2 10" id="KW-0444">Lipid biosynthesis</keyword>
<evidence type="ECO:0000256" key="6">
    <source>
        <dbReference type="ARBA" id="ARBA00022989"/>
    </source>
</evidence>
<keyword evidence="11" id="KW-1185">Reference proteome</keyword>
<evidence type="ECO:0000256" key="2">
    <source>
        <dbReference type="ARBA" id="ARBA00022516"/>
    </source>
</evidence>
<dbReference type="GO" id="GO:0009922">
    <property type="term" value="F:fatty acid elongase activity"/>
    <property type="evidence" value="ECO:0007669"/>
    <property type="project" value="UniProtKB-EC"/>
</dbReference>
<reference evidence="12" key="1">
    <citation type="submission" date="2025-08" db="UniProtKB">
        <authorList>
            <consortium name="RefSeq"/>
        </authorList>
    </citation>
    <scope>IDENTIFICATION</scope>
</reference>
<dbReference type="GO" id="GO:0034625">
    <property type="term" value="P:fatty acid elongation, monounsaturated fatty acid"/>
    <property type="evidence" value="ECO:0007669"/>
    <property type="project" value="TreeGrafter"/>
</dbReference>
<dbReference type="EC" id="2.3.1.199" evidence="10"/>
<keyword evidence="7 10" id="KW-0443">Lipid metabolism</keyword>
<evidence type="ECO:0000313" key="11">
    <source>
        <dbReference type="Proteomes" id="UP001165740"/>
    </source>
</evidence>
<dbReference type="GO" id="GO:0019367">
    <property type="term" value="P:fatty acid elongation, saturated fatty acid"/>
    <property type="evidence" value="ECO:0007669"/>
    <property type="project" value="TreeGrafter"/>
</dbReference>
<dbReference type="GeneID" id="129926503"/>
<sequence length="256" mass="29637">METSTLRSRVENLFGYINEKYNLTPPDVFYGDPRVSDWPFMNNLTSILSIVFLYLLMVKLGPVFMAKRSPMNVTYLLVAYNFAMVIWSFCMCLELVIVLAKSNQSLLCRPVKTDVEIGLREARLGWWCFMSKIAELLDTVESMKNLELFVYFLLSVKRTTSCHFFTYITTVLWYLYVGTSLSTFQEVKCQFVCISLRCIGTFFYGPCEYPKWTNVGTLLYVFSNLLLFLNFYIKSYKSKSILSSHSASKSTAKKSE</sequence>
<protein>
    <recommendedName>
        <fullName evidence="10">Elongation of very long chain fatty acids protein</fullName>
        <ecNumber evidence="10">2.3.1.199</ecNumber>
    </recommendedName>
    <alternativeName>
        <fullName evidence="10">Very-long-chain 3-oxoacyl-CoA synthase</fullName>
    </alternativeName>
</protein>
<dbReference type="AlphaFoldDB" id="A0A9W3AI50"/>
<feature type="transmembrane region" description="Helical" evidence="10">
    <location>
        <begin position="73"/>
        <end position="100"/>
    </location>
</feature>
<proteinExistence type="inferred from homology"/>
<keyword evidence="8 10" id="KW-0472">Membrane</keyword>
<dbReference type="GO" id="GO:0034626">
    <property type="term" value="P:fatty acid elongation, polyunsaturated fatty acid"/>
    <property type="evidence" value="ECO:0007669"/>
    <property type="project" value="TreeGrafter"/>
</dbReference>
<evidence type="ECO:0000256" key="10">
    <source>
        <dbReference type="RuleBase" id="RU361115"/>
    </source>
</evidence>
<dbReference type="GO" id="GO:0042761">
    <property type="term" value="P:very long-chain fatty acid biosynthetic process"/>
    <property type="evidence" value="ECO:0007669"/>
    <property type="project" value="TreeGrafter"/>
</dbReference>
<dbReference type="RefSeq" id="XP_055886911.1">
    <property type="nucleotide sequence ID" value="XM_056030936.1"/>
</dbReference>
<keyword evidence="6 10" id="KW-1133">Transmembrane helix</keyword>
<dbReference type="Proteomes" id="UP001165740">
    <property type="component" value="Chromosome 5"/>
</dbReference>
<evidence type="ECO:0000256" key="3">
    <source>
        <dbReference type="ARBA" id="ARBA00022679"/>
    </source>
</evidence>
<dbReference type="Pfam" id="PF01151">
    <property type="entry name" value="ELO"/>
    <property type="match status" value="1"/>
</dbReference>
<evidence type="ECO:0000256" key="1">
    <source>
        <dbReference type="ARBA" id="ARBA00004141"/>
    </source>
</evidence>
<feature type="transmembrane region" description="Helical" evidence="10">
    <location>
        <begin position="212"/>
        <end position="233"/>
    </location>
</feature>
<dbReference type="GO" id="GO:0005789">
    <property type="term" value="C:endoplasmic reticulum membrane"/>
    <property type="evidence" value="ECO:0007669"/>
    <property type="project" value="TreeGrafter"/>
</dbReference>
<evidence type="ECO:0000313" key="12">
    <source>
        <dbReference type="RefSeq" id="XP_055886911.1"/>
    </source>
</evidence>
<dbReference type="PANTHER" id="PTHR11157">
    <property type="entry name" value="FATTY ACID ACYL TRANSFERASE-RELATED"/>
    <property type="match status" value="1"/>
</dbReference>